<dbReference type="PANTHER" id="PTHR43308:SF5">
    <property type="entry name" value="S-LAYER PROTEIN _ PEPTIDOGLYCAN ENDO-BETA-N-ACETYLGLUCOSAMINIDASE"/>
    <property type="match status" value="1"/>
</dbReference>
<sequence>MKVGLGRRCISLMATMTVALSAIMPTMAIGSESKDFKDTADSYAKQEIAALAKEGIIAGYEDDTFRPEKAMTRAELAKIIVLAKGLTEEPTKADSFTDVASDSWYRGYVGALVGSGITQGTSPDTFSPDAKVTREELIVFFIRALGLEQAAAKQPLNKKVSDLNQISQWAQPQVSFAFEIGLVNGTETPEGAVQFNPKDSAQRQALARLAYEFKVNATKYTSKANEVNKDLVSAILVVKAMDNTTIEVTLAETVSAVNKEDFTFDNELKVTAAALKSGSNTVVVLTTTAQASGASYELSYKKMKSGKTVVGVAAMFGGGGGGGGIIISPPSVVLSEAAKKLASGAAQTEITLIESGTFGPASGSRTTVQKLVVNPGRTGEVTLQNINAEELEIRSGALSSIKLTNSKVTKLKVNAVENEGQDVRVVALIGADVTDTLVTTQAILESASSQGTFGKINIADAAKGKNITLRGNIDKVVTVEVYGATIKVEPPVGENQPPTVVNSLNLAANVTLNTLAKASVKTVRVASSSLAIVVKGEGELREIQIPSDSIGTSFELEATANINNLNAHANYKVKGDAGAIAKVSDTGSVSMQLSDELKDKVKEQAISLANRAIENMKATYVFETDLPLAEEANKRVTIAKRYGAVDSDYDIRKFQFWKETLFTLRDALPFVDLFYAEGDSAASVTQRPRFAEAKDVGNRVAIFWSSDKGNILSYFSPLNRPASGAGDEEVTLGATVYSGSYTFTKKIKVLVKQFDSRVTDIRSLRSDIVLVKFDHPIADLNSTNYQFDNGLQVSKVTNYPQYKNLVLLTVQNQKTGVNYHLTYKGVKGSEPLKGSEQDTCSASTCPLNSQGTEQIPVPGISVPGSVKGEIFEDPHKNVVNATVKLNGTNMVTQTDMNGVYKFDHVPSGVSYSVTATKADYSTVTTANFTIASGEPYELTGIRLYTKSGPVQRLDVSSHYNDRVDLSWVPPVRFDKDSNPTYTVYQNGHEIRNGISETRIEINSLLGGQQYSFGVKACNEFGCSDVVSVSVETPVRLQVDSVIPYDSVTKRVYAALVQSTETKKYTFTDAADGADSLLIKVTDTDYNPTTGGKLLKGSLDGSAIDVNLHSKGVVNGQIKNLNGEVYLQIDLIKKIIPEVGPYLIYSIGGLKYTINNKANNVEYISIVISLE</sequence>
<feature type="domain" description="SLH" evidence="4">
    <location>
        <begin position="95"/>
        <end position="155"/>
    </location>
</feature>
<evidence type="ECO:0000259" key="4">
    <source>
        <dbReference type="PROSITE" id="PS51272"/>
    </source>
</evidence>
<dbReference type="SUPFAM" id="SSF49265">
    <property type="entry name" value="Fibronectin type III"/>
    <property type="match status" value="1"/>
</dbReference>
<dbReference type="AlphaFoldDB" id="A0A6G4A1I7"/>
<dbReference type="PROSITE" id="PS50853">
    <property type="entry name" value="FN3"/>
    <property type="match status" value="1"/>
</dbReference>
<organism evidence="5">
    <name type="scientific">Paenibacillus sp. SYP-B3998</name>
    <dbReference type="NCBI Taxonomy" id="2678564"/>
    <lineage>
        <taxon>Bacteria</taxon>
        <taxon>Bacillati</taxon>
        <taxon>Bacillota</taxon>
        <taxon>Bacilli</taxon>
        <taxon>Bacillales</taxon>
        <taxon>Paenibacillaceae</taxon>
        <taxon>Paenibacillus</taxon>
    </lineage>
</organism>
<protein>
    <recommendedName>
        <fullName evidence="6">S-layer homology domain-containing protein</fullName>
    </recommendedName>
</protein>
<dbReference type="InterPro" id="IPR014755">
    <property type="entry name" value="Cu-Rt/internalin_Ig-like"/>
</dbReference>
<feature type="domain" description="SLH" evidence="4">
    <location>
        <begin position="157"/>
        <end position="224"/>
    </location>
</feature>
<dbReference type="PANTHER" id="PTHR43308">
    <property type="entry name" value="OUTER MEMBRANE PROTEIN ALPHA-RELATED"/>
    <property type="match status" value="1"/>
</dbReference>
<dbReference type="InterPro" id="IPR036116">
    <property type="entry name" value="FN3_sf"/>
</dbReference>
<evidence type="ECO:0008006" key="6">
    <source>
        <dbReference type="Google" id="ProtNLM"/>
    </source>
</evidence>
<dbReference type="RefSeq" id="WP_205516810.1">
    <property type="nucleotide sequence ID" value="NZ_JAAIKC010000005.1"/>
</dbReference>
<proteinExistence type="predicted"/>
<dbReference type="Gene3D" id="2.60.40.10">
    <property type="entry name" value="Immunoglobulins"/>
    <property type="match status" value="1"/>
</dbReference>
<dbReference type="InterPro" id="IPR051465">
    <property type="entry name" value="Cell_Envelope_Struct_Comp"/>
</dbReference>
<dbReference type="CDD" id="cd00063">
    <property type="entry name" value="FN3"/>
    <property type="match status" value="1"/>
</dbReference>
<dbReference type="InterPro" id="IPR013783">
    <property type="entry name" value="Ig-like_fold"/>
</dbReference>
<feature type="domain" description="Fibronectin type-III" evidence="3">
    <location>
        <begin position="949"/>
        <end position="1039"/>
    </location>
</feature>
<dbReference type="PROSITE" id="PS51272">
    <property type="entry name" value="SLH"/>
    <property type="match status" value="3"/>
</dbReference>
<feature type="signal peptide" evidence="2">
    <location>
        <begin position="1"/>
        <end position="21"/>
    </location>
</feature>
<evidence type="ECO:0000313" key="5">
    <source>
        <dbReference type="EMBL" id="NEW07507.1"/>
    </source>
</evidence>
<dbReference type="Pfam" id="PF13620">
    <property type="entry name" value="CarboxypepD_reg"/>
    <property type="match status" value="1"/>
</dbReference>
<dbReference type="Pfam" id="PF00395">
    <property type="entry name" value="SLH"/>
    <property type="match status" value="2"/>
</dbReference>
<feature type="domain" description="SLH" evidence="4">
    <location>
        <begin position="31"/>
        <end position="94"/>
    </location>
</feature>
<dbReference type="Gene3D" id="2.60.40.1220">
    <property type="match status" value="2"/>
</dbReference>
<dbReference type="EMBL" id="JAAIKC010000005">
    <property type="protein sequence ID" value="NEW07507.1"/>
    <property type="molecule type" value="Genomic_DNA"/>
</dbReference>
<dbReference type="InterPro" id="IPR046780">
    <property type="entry name" value="aBig_2"/>
</dbReference>
<accession>A0A6G4A1I7</accession>
<feature type="chain" id="PRO_5038460341" description="S-layer homology domain-containing protein" evidence="2">
    <location>
        <begin position="22"/>
        <end position="1170"/>
    </location>
</feature>
<reference evidence="5" key="1">
    <citation type="submission" date="2020-02" db="EMBL/GenBank/DDBJ databases">
        <authorList>
            <person name="Shen X.-R."/>
            <person name="Zhang Y.-X."/>
        </authorList>
    </citation>
    <scope>NUCLEOTIDE SEQUENCE</scope>
    <source>
        <strain evidence="5">SYP-B3998</strain>
    </source>
</reference>
<evidence type="ECO:0000256" key="1">
    <source>
        <dbReference type="ARBA" id="ARBA00022729"/>
    </source>
</evidence>
<name>A0A6G4A1I7_9BACL</name>
<keyword evidence="1 2" id="KW-0732">Signal</keyword>
<dbReference type="InterPro" id="IPR008969">
    <property type="entry name" value="CarboxyPept-like_regulatory"/>
</dbReference>
<dbReference type="InterPro" id="IPR003961">
    <property type="entry name" value="FN3_dom"/>
</dbReference>
<evidence type="ECO:0000259" key="3">
    <source>
        <dbReference type="PROSITE" id="PS50853"/>
    </source>
</evidence>
<dbReference type="Pfam" id="PF20578">
    <property type="entry name" value="aBig_2"/>
    <property type="match status" value="1"/>
</dbReference>
<dbReference type="Gene3D" id="2.60.40.1120">
    <property type="entry name" value="Carboxypeptidase-like, regulatory domain"/>
    <property type="match status" value="1"/>
</dbReference>
<comment type="caution">
    <text evidence="5">The sequence shown here is derived from an EMBL/GenBank/DDBJ whole genome shotgun (WGS) entry which is preliminary data.</text>
</comment>
<dbReference type="InterPro" id="IPR001119">
    <property type="entry name" value="SLH_dom"/>
</dbReference>
<dbReference type="SUPFAM" id="SSF49464">
    <property type="entry name" value="Carboxypeptidase regulatory domain-like"/>
    <property type="match status" value="1"/>
</dbReference>
<dbReference type="SMART" id="SM00060">
    <property type="entry name" value="FN3"/>
    <property type="match status" value="1"/>
</dbReference>
<gene>
    <name evidence="5" type="ORF">GK047_15990</name>
</gene>
<evidence type="ECO:0000256" key="2">
    <source>
        <dbReference type="SAM" id="SignalP"/>
    </source>
</evidence>